<dbReference type="SMART" id="SM00954">
    <property type="entry name" value="RelA_SpoT"/>
    <property type="match status" value="1"/>
</dbReference>
<dbReference type="Gene3D" id="3.30.460.10">
    <property type="entry name" value="Beta Polymerase, domain 2"/>
    <property type="match status" value="1"/>
</dbReference>
<organism evidence="2 3">
    <name type="scientific">Methanosarcina flavescens</name>
    <dbReference type="NCBI Taxonomy" id="1715806"/>
    <lineage>
        <taxon>Archaea</taxon>
        <taxon>Methanobacteriati</taxon>
        <taxon>Methanobacteriota</taxon>
        <taxon>Stenosarchaea group</taxon>
        <taxon>Methanomicrobia</taxon>
        <taxon>Methanosarcinales</taxon>
        <taxon>Methanosarcinaceae</taxon>
        <taxon>Methanosarcina</taxon>
    </lineage>
</organism>
<evidence type="ECO:0000313" key="2">
    <source>
        <dbReference type="EMBL" id="AYK14826.1"/>
    </source>
</evidence>
<evidence type="ECO:0000259" key="1">
    <source>
        <dbReference type="SMART" id="SM00954"/>
    </source>
</evidence>
<keyword evidence="3" id="KW-1185">Reference proteome</keyword>
<dbReference type="Proteomes" id="UP000053087">
    <property type="component" value="Chromosome"/>
</dbReference>
<dbReference type="Pfam" id="PF04607">
    <property type="entry name" value="RelA_SpoT"/>
    <property type="match status" value="1"/>
</dbReference>
<dbReference type="AlphaFoldDB" id="A0A660HRY8"/>
<proteinExistence type="predicted"/>
<reference evidence="2 3" key="1">
    <citation type="journal article" date="2016" name="Int. J. Syst. Evol. Microbiol.">
        <title>Methanosarcina flavescens sp. nov., a methanogenic archaeon isolated from a full-scale anaerobic digester.</title>
        <authorList>
            <person name="Kern T."/>
            <person name="Fischer M.A."/>
            <person name="Deppenmeier U."/>
            <person name="Schmitz R.A."/>
            <person name="Rother M."/>
        </authorList>
    </citation>
    <scope>NUCLEOTIDE SEQUENCE [LARGE SCALE GENOMIC DNA]</scope>
    <source>
        <strain evidence="2 3">E03.2</strain>
    </source>
</reference>
<evidence type="ECO:0000313" key="3">
    <source>
        <dbReference type="Proteomes" id="UP000053087"/>
    </source>
</evidence>
<name>A0A660HRY8_9EURY</name>
<dbReference type="SUPFAM" id="SSF81301">
    <property type="entry name" value="Nucleotidyltransferase"/>
    <property type="match status" value="1"/>
</dbReference>
<dbReference type="InterPro" id="IPR007685">
    <property type="entry name" value="RelA_SpoT"/>
</dbReference>
<dbReference type="KEGG" id="mfz:AOB57_006165"/>
<dbReference type="GO" id="GO:0015969">
    <property type="term" value="P:guanosine tetraphosphate metabolic process"/>
    <property type="evidence" value="ECO:0007669"/>
    <property type="project" value="InterPro"/>
</dbReference>
<accession>A0A660HRY8</accession>
<feature type="domain" description="RelA/SpoT" evidence="1">
    <location>
        <begin position="53"/>
        <end position="193"/>
    </location>
</feature>
<dbReference type="InterPro" id="IPR052366">
    <property type="entry name" value="GTP_Pyrophosphokinase"/>
</dbReference>
<dbReference type="CDD" id="cd05399">
    <property type="entry name" value="NT_Rel-Spo_like"/>
    <property type="match status" value="1"/>
</dbReference>
<sequence length="291" mass="34104">MVIMKNQNLDIITVEGELNRINEDLMKLLKIALVELKYINSGIKKPIVERPTCRIKSLESICNKISKKEELNCKNFTVKMNDLLGIRVICSNLSSLDEVWRKLYFSESLKFYEIGIRLEDSADGYPEIDFSKFDPNIVRIEKPVDGYRGIHLIFSAKENILSNPGLKGKIQLRTIAQHYWATFSHDDIYKENPYLENDEQKQLICLSNKLYDIDKNFSSLGFDLKANPLEINKKILYSLFNEFGFHFDNEDVDKLIDLIFKHRLVSLDLTDHRIRVKDYGKYQKCAFFREK</sequence>
<dbReference type="EMBL" id="CP032683">
    <property type="protein sequence ID" value="AYK14826.1"/>
    <property type="molecule type" value="Genomic_DNA"/>
</dbReference>
<protein>
    <recommendedName>
        <fullName evidence="1">RelA/SpoT domain-containing protein</fullName>
    </recommendedName>
</protein>
<dbReference type="InterPro" id="IPR043519">
    <property type="entry name" value="NT_sf"/>
</dbReference>
<gene>
    <name evidence="2" type="ORF">AOB57_006165</name>
</gene>
<dbReference type="PANTHER" id="PTHR47837">
    <property type="entry name" value="GTP PYROPHOSPHOKINASE YJBM"/>
    <property type="match status" value="1"/>
</dbReference>
<dbReference type="PANTHER" id="PTHR47837:SF1">
    <property type="entry name" value="GTP PYROPHOSPHOKINASE YJBM"/>
    <property type="match status" value="1"/>
</dbReference>